<evidence type="ECO:0000313" key="9">
    <source>
        <dbReference type="EMBL" id="MBK3493967.1"/>
    </source>
</evidence>
<keyword evidence="3" id="KW-1003">Cell membrane</keyword>
<gene>
    <name evidence="9" type="ORF">JFL43_03655</name>
</gene>
<sequence length="225" mass="24942">MDIYMEGKKHSLIITGIYQAIANMSYSARITEDVPKIYNPNYKISDMALINLIDIEQSDQVVSDLNKKYKKSISAVTQQTFLDSVYKEAVAVLIMPLSVMGILFLTVTFIIIFSVCRITVRKESSTYGIYKSIGMTSNKIRWSITLEILILSALGALFGVFVGVKILPLVLENILSQYGLIKLPLVVSWGISIGVACFSIIAACLGCWISTRVISKTSPRILIVE</sequence>
<keyword evidence="4 7" id="KW-0812">Transmembrane</keyword>
<accession>A0ABS1H3I4</accession>
<feature type="domain" description="ABC3 transporter permease C-terminal" evidence="8">
    <location>
        <begin position="99"/>
        <end position="219"/>
    </location>
</feature>
<evidence type="ECO:0000256" key="5">
    <source>
        <dbReference type="ARBA" id="ARBA00022989"/>
    </source>
</evidence>
<keyword evidence="6 7" id="KW-0472">Membrane</keyword>
<feature type="transmembrane region" description="Helical" evidence="7">
    <location>
        <begin position="90"/>
        <end position="120"/>
    </location>
</feature>
<evidence type="ECO:0000256" key="2">
    <source>
        <dbReference type="ARBA" id="ARBA00005236"/>
    </source>
</evidence>
<dbReference type="EMBL" id="JAEOAH010000003">
    <property type="protein sequence ID" value="MBK3493967.1"/>
    <property type="molecule type" value="Genomic_DNA"/>
</dbReference>
<evidence type="ECO:0000256" key="4">
    <source>
        <dbReference type="ARBA" id="ARBA00022692"/>
    </source>
</evidence>
<reference evidence="9 10" key="1">
    <citation type="submission" date="2020-12" db="EMBL/GenBank/DDBJ databases">
        <title>YIM B01967 draft genome.</title>
        <authorList>
            <person name="Yan X."/>
        </authorList>
    </citation>
    <scope>NUCLEOTIDE SEQUENCE [LARGE SCALE GENOMIC DNA]</scope>
    <source>
        <strain evidence="9 10">YIM B01967</strain>
    </source>
</reference>
<dbReference type="InterPro" id="IPR003838">
    <property type="entry name" value="ABC3_permease_C"/>
</dbReference>
<dbReference type="RefSeq" id="WP_200747968.1">
    <property type="nucleotide sequence ID" value="NZ_JAEOAH010000003.1"/>
</dbReference>
<keyword evidence="10" id="KW-1185">Reference proteome</keyword>
<keyword evidence="5 7" id="KW-1133">Transmembrane helix</keyword>
<dbReference type="Proteomes" id="UP000618943">
    <property type="component" value="Unassembled WGS sequence"/>
</dbReference>
<evidence type="ECO:0000259" key="8">
    <source>
        <dbReference type="Pfam" id="PF02687"/>
    </source>
</evidence>
<evidence type="ECO:0000256" key="1">
    <source>
        <dbReference type="ARBA" id="ARBA00004651"/>
    </source>
</evidence>
<evidence type="ECO:0000313" key="10">
    <source>
        <dbReference type="Proteomes" id="UP000618943"/>
    </source>
</evidence>
<dbReference type="InterPro" id="IPR051447">
    <property type="entry name" value="Lipoprotein-release_system"/>
</dbReference>
<proteinExistence type="inferred from homology"/>
<protein>
    <submittedName>
        <fullName evidence="9">FtsX-like permease family protein</fullName>
    </submittedName>
</protein>
<comment type="caution">
    <text evidence="9">The sequence shown here is derived from an EMBL/GenBank/DDBJ whole genome shotgun (WGS) entry which is preliminary data.</text>
</comment>
<comment type="similarity">
    <text evidence="2">Belongs to the ABC-4 integral membrane protein family. LolC/E subfamily.</text>
</comment>
<evidence type="ECO:0000256" key="6">
    <source>
        <dbReference type="ARBA" id="ARBA00023136"/>
    </source>
</evidence>
<evidence type="ECO:0000256" key="3">
    <source>
        <dbReference type="ARBA" id="ARBA00022475"/>
    </source>
</evidence>
<feature type="transmembrane region" description="Helical" evidence="7">
    <location>
        <begin position="186"/>
        <end position="210"/>
    </location>
</feature>
<feature type="transmembrane region" description="Helical" evidence="7">
    <location>
        <begin position="140"/>
        <end position="166"/>
    </location>
</feature>
<name>A0ABS1H3I4_9BACL</name>
<evidence type="ECO:0000256" key="7">
    <source>
        <dbReference type="SAM" id="Phobius"/>
    </source>
</evidence>
<dbReference type="PANTHER" id="PTHR30489:SF0">
    <property type="entry name" value="LIPOPROTEIN-RELEASING SYSTEM TRANSMEMBRANE PROTEIN LOLE"/>
    <property type="match status" value="1"/>
</dbReference>
<organism evidence="9 10">
    <name type="scientific">Viridibacillus soli</name>
    <dbReference type="NCBI Taxonomy" id="2798301"/>
    <lineage>
        <taxon>Bacteria</taxon>
        <taxon>Bacillati</taxon>
        <taxon>Bacillota</taxon>
        <taxon>Bacilli</taxon>
        <taxon>Bacillales</taxon>
        <taxon>Caryophanaceae</taxon>
        <taxon>Viridibacillus</taxon>
    </lineage>
</organism>
<dbReference type="PANTHER" id="PTHR30489">
    <property type="entry name" value="LIPOPROTEIN-RELEASING SYSTEM TRANSMEMBRANE PROTEIN LOLE"/>
    <property type="match status" value="1"/>
</dbReference>
<comment type="subcellular location">
    <subcellularLocation>
        <location evidence="1">Cell membrane</location>
        <topology evidence="1">Multi-pass membrane protein</topology>
    </subcellularLocation>
</comment>
<dbReference type="Pfam" id="PF02687">
    <property type="entry name" value="FtsX"/>
    <property type="match status" value="1"/>
</dbReference>